<name>A0A0C9VGE1_SPHS4</name>
<dbReference type="HOGENOM" id="CLU_567625_0_0_1"/>
<feature type="compositionally biased region" description="Basic and acidic residues" evidence="1">
    <location>
        <begin position="236"/>
        <end position="249"/>
    </location>
</feature>
<dbReference type="OrthoDB" id="310853at2759"/>
<feature type="region of interest" description="Disordered" evidence="1">
    <location>
        <begin position="210"/>
        <end position="250"/>
    </location>
</feature>
<feature type="compositionally biased region" description="Acidic residues" evidence="1">
    <location>
        <begin position="413"/>
        <end position="422"/>
    </location>
</feature>
<feature type="compositionally biased region" description="Low complexity" evidence="1">
    <location>
        <begin position="355"/>
        <end position="370"/>
    </location>
</feature>
<protein>
    <submittedName>
        <fullName evidence="2">Uncharacterized protein</fullName>
    </submittedName>
</protein>
<feature type="compositionally biased region" description="Low complexity" evidence="1">
    <location>
        <begin position="388"/>
        <end position="406"/>
    </location>
</feature>
<accession>A0A0C9VGE1</accession>
<feature type="compositionally biased region" description="Basic and acidic residues" evidence="1">
    <location>
        <begin position="449"/>
        <end position="463"/>
    </location>
</feature>
<dbReference type="EMBL" id="KN837144">
    <property type="protein sequence ID" value="KIJ40487.1"/>
    <property type="molecule type" value="Genomic_DNA"/>
</dbReference>
<sequence>MKFRQAFFPKNRGMWKPYSSWEPPKNEKKATAYEEASKPPPEVVVKKGYTWSEQLAIALACLLENDQKHLIDWVIEILTMVLGIRLRIIEETDNQDKDSSDDDEEMNGDEKIRREAAKLKGPSAEAVANFEDYSIPYVNDEQADAATKNPHFKLLCRLVNFFILDENADELEWYVPAAILPEDLQSSLNLINQYLETPLDLQGKKATELLSKKRKRRAARRRAASSEPEGEDEDGEQPKRKEWKKKENQQYKSAQFIEDSDAELEDDETFFAKEAALRDRTALAAAQGLSITMKATGTKKRRKKKEGEGREKKKWRTGIASARSPSPTQDPPENHADTSDNEASDAVVGDDNLDATAPPTGSTPATSSPGESRPKPPRPKPKPKPKAKAAAPTDRSSPTGSPSGSSVHRESIIIDDSEEEIQEVGAPVRPRPKPKPRPTFKSSSPPIEVHSDSADEMVSERPVVRKRKRKSALFFSDSEDD</sequence>
<proteinExistence type="predicted"/>
<keyword evidence="3" id="KW-1185">Reference proteome</keyword>
<evidence type="ECO:0000313" key="2">
    <source>
        <dbReference type="EMBL" id="KIJ40487.1"/>
    </source>
</evidence>
<feature type="compositionally biased region" description="Basic residues" evidence="1">
    <location>
        <begin position="375"/>
        <end position="387"/>
    </location>
</feature>
<feature type="compositionally biased region" description="Basic residues" evidence="1">
    <location>
        <begin position="212"/>
        <end position="223"/>
    </location>
</feature>
<dbReference type="Proteomes" id="UP000054279">
    <property type="component" value="Unassembled WGS sequence"/>
</dbReference>
<organism evidence="2 3">
    <name type="scientific">Sphaerobolus stellatus (strain SS14)</name>
    <dbReference type="NCBI Taxonomy" id="990650"/>
    <lineage>
        <taxon>Eukaryota</taxon>
        <taxon>Fungi</taxon>
        <taxon>Dikarya</taxon>
        <taxon>Basidiomycota</taxon>
        <taxon>Agaricomycotina</taxon>
        <taxon>Agaricomycetes</taxon>
        <taxon>Phallomycetidae</taxon>
        <taxon>Geastrales</taxon>
        <taxon>Sphaerobolaceae</taxon>
        <taxon>Sphaerobolus</taxon>
    </lineage>
</organism>
<evidence type="ECO:0000313" key="3">
    <source>
        <dbReference type="Proteomes" id="UP000054279"/>
    </source>
</evidence>
<feature type="region of interest" description="Disordered" evidence="1">
    <location>
        <begin position="286"/>
        <end position="481"/>
    </location>
</feature>
<reference evidence="2 3" key="1">
    <citation type="submission" date="2014-06" db="EMBL/GenBank/DDBJ databases">
        <title>Evolutionary Origins and Diversification of the Mycorrhizal Mutualists.</title>
        <authorList>
            <consortium name="DOE Joint Genome Institute"/>
            <consortium name="Mycorrhizal Genomics Consortium"/>
            <person name="Kohler A."/>
            <person name="Kuo A."/>
            <person name="Nagy L.G."/>
            <person name="Floudas D."/>
            <person name="Copeland A."/>
            <person name="Barry K.W."/>
            <person name="Cichocki N."/>
            <person name="Veneault-Fourrey C."/>
            <person name="LaButti K."/>
            <person name="Lindquist E.A."/>
            <person name="Lipzen A."/>
            <person name="Lundell T."/>
            <person name="Morin E."/>
            <person name="Murat C."/>
            <person name="Riley R."/>
            <person name="Ohm R."/>
            <person name="Sun H."/>
            <person name="Tunlid A."/>
            <person name="Henrissat B."/>
            <person name="Grigoriev I.V."/>
            <person name="Hibbett D.S."/>
            <person name="Martin F."/>
        </authorList>
    </citation>
    <scope>NUCLEOTIDE SEQUENCE [LARGE SCALE GENOMIC DNA]</scope>
    <source>
        <strain evidence="2 3">SS14</strain>
    </source>
</reference>
<gene>
    <name evidence="2" type="ORF">M422DRAFT_49176</name>
</gene>
<dbReference type="AlphaFoldDB" id="A0A0C9VGE1"/>
<evidence type="ECO:0000256" key="1">
    <source>
        <dbReference type="SAM" id="MobiDB-lite"/>
    </source>
</evidence>